<organism evidence="1 2">
    <name type="scientific">Enterocloster clostridioformis</name>
    <dbReference type="NCBI Taxonomy" id="1531"/>
    <lineage>
        <taxon>Bacteria</taxon>
        <taxon>Bacillati</taxon>
        <taxon>Bacillota</taxon>
        <taxon>Clostridia</taxon>
        <taxon>Lachnospirales</taxon>
        <taxon>Lachnospiraceae</taxon>
        <taxon>Enterocloster</taxon>
    </lineage>
</organism>
<proteinExistence type="predicted"/>
<sequence length="269" mass="30612">MAIPKGKNEYKINSTKIVAFGISHSKEEMELSLCTDVYNKLYDVKENIDLVNSLQDTGFDKMLIMQKIFPNDTKESWEIGEAYAQAYAESNLSAIIPWGITRDIKKPGSSLPGADIIGLYRHDSGTYFLFGEIKTSSDKNCPPGVMYGEHGLKNQLEDLCQKKELTSQLVKYLAHRLKGGTLWPQYTEAFIKYMYSDQKAVHILGILVRDIMPSKEDLNTRAKALEKFAVGDRTIELVGIYVPKDELKKFPQFIQEERGRRSISNVRKE</sequence>
<dbReference type="EMBL" id="CZAB01000017">
    <property type="protein sequence ID" value="CUO95634.1"/>
    <property type="molecule type" value="Genomic_DNA"/>
</dbReference>
<protein>
    <recommendedName>
        <fullName evidence="3">Anti-bacteriophage protein A/HamA C-terminal domain-containing protein</fullName>
    </recommendedName>
</protein>
<dbReference type="RefSeq" id="WP_057571858.1">
    <property type="nucleotide sequence ID" value="NZ_CZAB01000017.1"/>
</dbReference>
<dbReference type="AlphaFoldDB" id="A0A174J7F8"/>
<gene>
    <name evidence="1" type="ORF">ERS852480_02315</name>
</gene>
<evidence type="ECO:0000313" key="2">
    <source>
        <dbReference type="Proteomes" id="UP000095512"/>
    </source>
</evidence>
<dbReference type="Proteomes" id="UP000095512">
    <property type="component" value="Unassembled WGS sequence"/>
</dbReference>
<name>A0A174J7F8_9FIRM</name>
<reference evidence="1 2" key="1">
    <citation type="submission" date="2015-09" db="EMBL/GenBank/DDBJ databases">
        <authorList>
            <consortium name="Pathogen Informatics"/>
        </authorList>
    </citation>
    <scope>NUCLEOTIDE SEQUENCE [LARGE SCALE GENOMIC DNA]</scope>
    <source>
        <strain evidence="1 2">2789STDY5834865</strain>
    </source>
</reference>
<evidence type="ECO:0008006" key="3">
    <source>
        <dbReference type="Google" id="ProtNLM"/>
    </source>
</evidence>
<evidence type="ECO:0000313" key="1">
    <source>
        <dbReference type="EMBL" id="CUO95634.1"/>
    </source>
</evidence>
<accession>A0A174J7F8</accession>